<evidence type="ECO:0000259" key="2">
    <source>
        <dbReference type="Pfam" id="PF01979"/>
    </source>
</evidence>
<comment type="caution">
    <text evidence="3">The sequence shown here is derived from an EMBL/GenBank/DDBJ whole genome shotgun (WGS) entry which is preliminary data.</text>
</comment>
<evidence type="ECO:0000313" key="3">
    <source>
        <dbReference type="EMBL" id="TNY19118.1"/>
    </source>
</evidence>
<dbReference type="Gene3D" id="2.30.40.10">
    <property type="entry name" value="Urease, subunit C, domain 1"/>
    <property type="match status" value="1"/>
</dbReference>
<gene>
    <name evidence="3" type="ORF">DMC30DRAFT_379430</name>
</gene>
<protein>
    <submittedName>
        <fullName evidence="3">Xaa--Pro dipeptidase</fullName>
    </submittedName>
</protein>
<feature type="region of interest" description="Disordered" evidence="1">
    <location>
        <begin position="495"/>
        <end position="514"/>
    </location>
</feature>
<dbReference type="CDD" id="cd01299">
    <property type="entry name" value="Met_dep_hydrolase_A"/>
    <property type="match status" value="1"/>
</dbReference>
<name>A0A5C5FQH5_9BASI</name>
<sequence>MPSVDSVQLNGALNGHSLEEPDKPFPGPSRTRPSLLPKLALKPWLPTAAVGLLLQNARVVDPASGALLDGLHTVVITKGKVTHVYPVDEPDLLAEEAHLNKVDLAGRYLCPGLIDGHVHVTAVPGVKTIGELVATPEEQVHYRTTWVLKEMLARGFTTVRDTGGASKPLANAIDEGLLAGPRLFQCGKAISQTGGHGDFMPGKSGGEPGCCGGHSASLGRTADGVPQVLKAVREELKAGAECVSCSPIALERPVILTTAPTCSFIKVMVGGGVASATDAIETVQYSAEEIRAITDTCRQMGRKHSTAHAYTVEAIRHAVENGVKGIEHGNLIDKETAEYMAERGIFLTPTLSCYGIMVRPPFEDFLPPDGQVKNKEVMKDGLQALKLAEEAGVTVCYGSDLLTSMHALQTEEFTVRAEILSSPAILRHATINCAKMLGKEGLLGEIKPGAYADLLVLDANPLEDITVLDRPEHHLLAVIKEGRVAVSSLPELKTAEDEEKEESRLRLKKRARFA</sequence>
<proteinExistence type="predicted"/>
<feature type="region of interest" description="Disordered" evidence="1">
    <location>
        <begin position="1"/>
        <end position="32"/>
    </location>
</feature>
<feature type="domain" description="Amidohydrolase-related" evidence="2">
    <location>
        <begin position="108"/>
        <end position="472"/>
    </location>
</feature>
<reference evidence="3 4" key="1">
    <citation type="submission" date="2019-03" db="EMBL/GenBank/DDBJ databases">
        <title>Rhodosporidium diobovatum UCD-FST 08-225 genome sequencing, assembly, and annotation.</title>
        <authorList>
            <person name="Fakankun I.U."/>
            <person name="Fristensky B."/>
            <person name="Levin D.B."/>
        </authorList>
    </citation>
    <scope>NUCLEOTIDE SEQUENCE [LARGE SCALE GENOMIC DNA]</scope>
    <source>
        <strain evidence="3 4">UCD-FST 08-225</strain>
    </source>
</reference>
<dbReference type="OrthoDB" id="194468at2759"/>
<dbReference type="PANTHER" id="PTHR43135:SF3">
    <property type="entry name" value="ALPHA-D-RIBOSE 1-METHYLPHOSPHONATE 5-TRIPHOSPHATE DIPHOSPHATASE"/>
    <property type="match status" value="1"/>
</dbReference>
<dbReference type="SUPFAM" id="SSF51338">
    <property type="entry name" value="Composite domain of metallo-dependent hydrolases"/>
    <property type="match status" value="1"/>
</dbReference>
<dbReference type="InterPro" id="IPR011059">
    <property type="entry name" value="Metal-dep_hydrolase_composite"/>
</dbReference>
<dbReference type="InterPro" id="IPR032466">
    <property type="entry name" value="Metal_Hydrolase"/>
</dbReference>
<dbReference type="PANTHER" id="PTHR43135">
    <property type="entry name" value="ALPHA-D-RIBOSE 1-METHYLPHOSPHONATE 5-TRIPHOSPHATE DIPHOSPHATASE"/>
    <property type="match status" value="1"/>
</dbReference>
<dbReference type="Pfam" id="PF01979">
    <property type="entry name" value="Amidohydro_1"/>
    <property type="match status" value="1"/>
</dbReference>
<dbReference type="InterPro" id="IPR006680">
    <property type="entry name" value="Amidohydro-rel"/>
</dbReference>
<dbReference type="Gene3D" id="3.20.20.140">
    <property type="entry name" value="Metal-dependent hydrolases"/>
    <property type="match status" value="1"/>
</dbReference>
<organism evidence="3 4">
    <name type="scientific">Rhodotorula diobovata</name>
    <dbReference type="NCBI Taxonomy" id="5288"/>
    <lineage>
        <taxon>Eukaryota</taxon>
        <taxon>Fungi</taxon>
        <taxon>Dikarya</taxon>
        <taxon>Basidiomycota</taxon>
        <taxon>Pucciniomycotina</taxon>
        <taxon>Microbotryomycetes</taxon>
        <taxon>Sporidiobolales</taxon>
        <taxon>Sporidiobolaceae</taxon>
        <taxon>Rhodotorula</taxon>
    </lineage>
</organism>
<dbReference type="GO" id="GO:0016810">
    <property type="term" value="F:hydrolase activity, acting on carbon-nitrogen (but not peptide) bonds"/>
    <property type="evidence" value="ECO:0007669"/>
    <property type="project" value="InterPro"/>
</dbReference>
<dbReference type="SUPFAM" id="SSF51556">
    <property type="entry name" value="Metallo-dependent hydrolases"/>
    <property type="match status" value="1"/>
</dbReference>
<evidence type="ECO:0000256" key="1">
    <source>
        <dbReference type="SAM" id="MobiDB-lite"/>
    </source>
</evidence>
<dbReference type="AlphaFoldDB" id="A0A5C5FQH5"/>
<dbReference type="InterPro" id="IPR051781">
    <property type="entry name" value="Metallo-dep_Hydrolase"/>
</dbReference>
<evidence type="ECO:0000313" key="4">
    <source>
        <dbReference type="Proteomes" id="UP000311382"/>
    </source>
</evidence>
<dbReference type="Proteomes" id="UP000311382">
    <property type="component" value="Unassembled WGS sequence"/>
</dbReference>
<dbReference type="STRING" id="5288.A0A5C5FQH5"/>
<keyword evidence="4" id="KW-1185">Reference proteome</keyword>
<dbReference type="EMBL" id="SOZI01000107">
    <property type="protein sequence ID" value="TNY19118.1"/>
    <property type="molecule type" value="Genomic_DNA"/>
</dbReference>
<accession>A0A5C5FQH5</accession>
<feature type="compositionally biased region" description="Polar residues" evidence="1">
    <location>
        <begin position="1"/>
        <end position="11"/>
    </location>
</feature>
<dbReference type="InterPro" id="IPR057744">
    <property type="entry name" value="OTAase-like"/>
</dbReference>